<name>A0AA96GAL6_9BACT</name>
<dbReference type="Proteomes" id="UP001302719">
    <property type="component" value="Chromosome"/>
</dbReference>
<dbReference type="Gene3D" id="3.40.50.150">
    <property type="entry name" value="Vaccinia Virus protein VP39"/>
    <property type="match status" value="1"/>
</dbReference>
<dbReference type="InterPro" id="IPR001077">
    <property type="entry name" value="COMT_C"/>
</dbReference>
<evidence type="ECO:0000256" key="3">
    <source>
        <dbReference type="ARBA" id="ARBA00022691"/>
    </source>
</evidence>
<proteinExistence type="predicted"/>
<dbReference type="InterPro" id="IPR029063">
    <property type="entry name" value="SAM-dependent_MTases_sf"/>
</dbReference>
<dbReference type="PANTHER" id="PTHR43712:SF2">
    <property type="entry name" value="O-METHYLTRANSFERASE CICE"/>
    <property type="match status" value="1"/>
</dbReference>
<sequence>MATTKPTEGPSPQLFFQTVNGHMRTAALKSALELELFSAIAEGHRTPKALAHRCGGSERGLRMLGDYLTVGGFLTKQGEEYQLTSDSELFLTKTSPAFLGPTLNFMLSSPLVEGFKQLTAAVRKGGTVVGEKGTLAPEHPDWVTFARSMVPLMKGPAEWIASWVKENAPDTRKVLDVAAGHGVFGIEIGRKLSEADITAQDWPNVLTVARENAQAAGIAKRFRELPGSAFDVEFEKDYDVILLTNFLHHFDVATCDTFLKKVYGSLKAGGFVITVEFIPNEDRISPGPMAEFCLMMLATTPAGDAYVFSEYDRMFRHAGFGESHMQDIPASNERVIITKK</sequence>
<reference evidence="7 8" key="1">
    <citation type="submission" date="2023-01" db="EMBL/GenBank/DDBJ databases">
        <title>Cultivation and genomic characterization of new, ubiquitous marine nitrite-oxidizing bacteria from the Nitrospirales.</title>
        <authorList>
            <person name="Mueller A.J."/>
            <person name="Daebeler A."/>
            <person name="Herbold C.W."/>
            <person name="Kirkegaard R.H."/>
            <person name="Daims H."/>
        </authorList>
    </citation>
    <scope>NUCLEOTIDE SEQUENCE [LARGE SCALE GENOMIC DNA]</scope>
    <source>
        <strain evidence="7 8">VA</strain>
    </source>
</reference>
<keyword evidence="2" id="KW-0808">Transferase</keyword>
<keyword evidence="3" id="KW-0949">S-adenosyl-L-methionine</keyword>
<feature type="active site" description="Proton acceptor" evidence="4">
    <location>
        <position position="248"/>
    </location>
</feature>
<feature type="domain" description="O-methyltransferase dimerisation" evidence="6">
    <location>
        <begin position="17"/>
        <end position="92"/>
    </location>
</feature>
<dbReference type="InterPro" id="IPR036390">
    <property type="entry name" value="WH_DNA-bd_sf"/>
</dbReference>
<feature type="domain" description="O-methyltransferase C-terminal" evidence="5">
    <location>
        <begin position="172"/>
        <end position="320"/>
    </location>
</feature>
<protein>
    <submittedName>
        <fullName evidence="7">Class I SAM-dependent methyltransferase</fullName>
    </submittedName>
</protein>
<dbReference type="EMBL" id="CP116967">
    <property type="protein sequence ID" value="WNM58011.1"/>
    <property type="molecule type" value="Genomic_DNA"/>
</dbReference>
<dbReference type="InterPro" id="IPR012967">
    <property type="entry name" value="COMT_dimerisation"/>
</dbReference>
<dbReference type="GO" id="GO:0008171">
    <property type="term" value="F:O-methyltransferase activity"/>
    <property type="evidence" value="ECO:0007669"/>
    <property type="project" value="InterPro"/>
</dbReference>
<dbReference type="PROSITE" id="PS51683">
    <property type="entry name" value="SAM_OMT_II"/>
    <property type="match status" value="1"/>
</dbReference>
<dbReference type="CDD" id="cd02440">
    <property type="entry name" value="AdoMet_MTases"/>
    <property type="match status" value="1"/>
</dbReference>
<dbReference type="GO" id="GO:0032259">
    <property type="term" value="P:methylation"/>
    <property type="evidence" value="ECO:0007669"/>
    <property type="project" value="UniProtKB-KW"/>
</dbReference>
<keyword evidence="1 7" id="KW-0489">Methyltransferase</keyword>
<dbReference type="Pfam" id="PF00891">
    <property type="entry name" value="Methyltransf_2"/>
    <property type="match status" value="1"/>
</dbReference>
<evidence type="ECO:0000256" key="4">
    <source>
        <dbReference type="PIRSR" id="PIRSR005739-1"/>
    </source>
</evidence>
<evidence type="ECO:0000313" key="7">
    <source>
        <dbReference type="EMBL" id="WNM58011.1"/>
    </source>
</evidence>
<dbReference type="InterPro" id="IPR016461">
    <property type="entry name" value="COMT-like"/>
</dbReference>
<dbReference type="InterPro" id="IPR036388">
    <property type="entry name" value="WH-like_DNA-bd_sf"/>
</dbReference>
<dbReference type="RefSeq" id="WP_312643206.1">
    <property type="nucleotide sequence ID" value="NZ_CP116967.1"/>
</dbReference>
<gene>
    <name evidence="7" type="ORF">PP769_18880</name>
</gene>
<evidence type="ECO:0000259" key="5">
    <source>
        <dbReference type="Pfam" id="PF00891"/>
    </source>
</evidence>
<dbReference type="SUPFAM" id="SSF46785">
    <property type="entry name" value="Winged helix' DNA-binding domain"/>
    <property type="match status" value="1"/>
</dbReference>
<organism evidence="7 8">
    <name type="scientific">Candidatus Nitrospira allomarina</name>
    <dbReference type="NCBI Taxonomy" id="3020900"/>
    <lineage>
        <taxon>Bacteria</taxon>
        <taxon>Pseudomonadati</taxon>
        <taxon>Nitrospirota</taxon>
        <taxon>Nitrospiria</taxon>
        <taxon>Nitrospirales</taxon>
        <taxon>Nitrospiraceae</taxon>
        <taxon>Nitrospira</taxon>
    </lineage>
</organism>
<accession>A0AA96GAL6</accession>
<dbReference type="Pfam" id="PF08100">
    <property type="entry name" value="Dimerisation"/>
    <property type="match status" value="1"/>
</dbReference>
<dbReference type="Gene3D" id="1.10.10.10">
    <property type="entry name" value="Winged helix-like DNA-binding domain superfamily/Winged helix DNA-binding domain"/>
    <property type="match status" value="1"/>
</dbReference>
<dbReference type="PANTHER" id="PTHR43712">
    <property type="entry name" value="PUTATIVE (AFU_ORTHOLOGUE AFUA_4G14580)-RELATED"/>
    <property type="match status" value="1"/>
</dbReference>
<dbReference type="Gene3D" id="1.20.5.840">
    <property type="entry name" value="hypothetical RNA methyltransferase"/>
    <property type="match status" value="1"/>
</dbReference>
<dbReference type="KEGG" id="nall:PP769_18880"/>
<dbReference type="GO" id="GO:0046983">
    <property type="term" value="F:protein dimerization activity"/>
    <property type="evidence" value="ECO:0007669"/>
    <property type="project" value="InterPro"/>
</dbReference>
<dbReference type="SUPFAM" id="SSF53335">
    <property type="entry name" value="S-adenosyl-L-methionine-dependent methyltransferases"/>
    <property type="match status" value="1"/>
</dbReference>
<dbReference type="PIRSF" id="PIRSF005739">
    <property type="entry name" value="O-mtase"/>
    <property type="match status" value="1"/>
</dbReference>
<dbReference type="AlphaFoldDB" id="A0AA96GAL6"/>
<evidence type="ECO:0000256" key="1">
    <source>
        <dbReference type="ARBA" id="ARBA00022603"/>
    </source>
</evidence>
<evidence type="ECO:0000313" key="8">
    <source>
        <dbReference type="Proteomes" id="UP001302719"/>
    </source>
</evidence>
<evidence type="ECO:0000259" key="6">
    <source>
        <dbReference type="Pfam" id="PF08100"/>
    </source>
</evidence>
<evidence type="ECO:0000256" key="2">
    <source>
        <dbReference type="ARBA" id="ARBA00022679"/>
    </source>
</evidence>
<keyword evidence="8" id="KW-1185">Reference proteome</keyword>